<dbReference type="InterPro" id="IPR019775">
    <property type="entry name" value="WD40_repeat_CS"/>
</dbReference>
<dbReference type="Pfam" id="PF23300">
    <property type="entry name" value="HEAT_Nup120"/>
    <property type="match status" value="1"/>
</dbReference>
<evidence type="ECO:0000256" key="2">
    <source>
        <dbReference type="ARBA" id="ARBA00022448"/>
    </source>
</evidence>
<reference evidence="9" key="2">
    <citation type="submission" date="2020-04" db="EMBL/GenBank/DDBJ databases">
        <authorList>
            <consortium name="NCBI Genome Project"/>
        </authorList>
    </citation>
    <scope>NUCLEOTIDE SEQUENCE</scope>
    <source>
        <strain evidence="9">CBS 781.70</strain>
    </source>
</reference>
<gene>
    <name evidence="7 9" type="ORF">P152DRAFT_478139</name>
</gene>
<accession>A0A6G1GGB6</accession>
<dbReference type="GeneID" id="54422203"/>
<evidence type="ECO:0000256" key="3">
    <source>
        <dbReference type="ARBA" id="ARBA00023242"/>
    </source>
</evidence>
<reference evidence="7 9" key="1">
    <citation type="submission" date="2020-01" db="EMBL/GenBank/DDBJ databases">
        <authorList>
            <consortium name="DOE Joint Genome Institute"/>
            <person name="Haridas S."/>
            <person name="Albert R."/>
            <person name="Binder M."/>
            <person name="Bloem J."/>
            <person name="Labutti K."/>
            <person name="Salamov A."/>
            <person name="Andreopoulos B."/>
            <person name="Baker S.E."/>
            <person name="Barry K."/>
            <person name="Bills G."/>
            <person name="Bluhm B.H."/>
            <person name="Cannon C."/>
            <person name="Castanera R."/>
            <person name="Culley D.E."/>
            <person name="Daum C."/>
            <person name="Ezra D."/>
            <person name="Gonzalez J.B."/>
            <person name="Henrissat B."/>
            <person name="Kuo A."/>
            <person name="Liang C."/>
            <person name="Lipzen A."/>
            <person name="Lutzoni F."/>
            <person name="Magnuson J."/>
            <person name="Mondo S."/>
            <person name="Nolan M."/>
            <person name="Ohm R."/>
            <person name="Pangilinan J."/>
            <person name="Park H.-J."/>
            <person name="Ramirez L."/>
            <person name="Alfaro M."/>
            <person name="Sun H."/>
            <person name="Tritt A."/>
            <person name="Yoshinaga Y."/>
            <person name="Zwiers L.-H."/>
            <person name="Turgeon B.G."/>
            <person name="Goodwin S.B."/>
            <person name="Spatafora J.W."/>
            <person name="Crous P.W."/>
            <person name="Grigoriev I.V."/>
        </authorList>
    </citation>
    <scope>NUCLEOTIDE SEQUENCE</scope>
    <source>
        <strain evidence="7 9">CBS 781.70</strain>
    </source>
</reference>
<keyword evidence="2" id="KW-0813">Transport</keyword>
<dbReference type="EMBL" id="ML975149">
    <property type="protein sequence ID" value="KAF1817093.1"/>
    <property type="molecule type" value="Genomic_DNA"/>
</dbReference>
<dbReference type="SUPFAM" id="SSF50998">
    <property type="entry name" value="Quinoprotein alcohol dehydrogenase-like"/>
    <property type="match status" value="1"/>
</dbReference>
<evidence type="ECO:0000313" key="7">
    <source>
        <dbReference type="EMBL" id="KAF1817093.1"/>
    </source>
</evidence>
<dbReference type="AlphaFoldDB" id="A0A6G1GGB6"/>
<evidence type="ECO:0000259" key="5">
    <source>
        <dbReference type="Pfam" id="PF21486"/>
    </source>
</evidence>
<keyword evidence="3" id="KW-0539">Nucleus</keyword>
<reference evidence="9" key="3">
    <citation type="submission" date="2025-04" db="UniProtKB">
        <authorList>
            <consortium name="RefSeq"/>
        </authorList>
    </citation>
    <scope>IDENTIFICATION</scope>
    <source>
        <strain evidence="9">CBS 781.70</strain>
    </source>
</reference>
<dbReference type="GO" id="GO:0005643">
    <property type="term" value="C:nuclear pore"/>
    <property type="evidence" value="ECO:0007669"/>
    <property type="project" value="UniProtKB-ARBA"/>
</dbReference>
<dbReference type="InterPro" id="IPR056548">
    <property type="entry name" value="HEAT_Nup120"/>
</dbReference>
<dbReference type="InterPro" id="IPR021717">
    <property type="entry name" value="Nucleoporin_Nup160"/>
</dbReference>
<feature type="domain" description="Nucleoporin Nup120 helical" evidence="5">
    <location>
        <begin position="681"/>
        <end position="809"/>
    </location>
</feature>
<feature type="domain" description="Nucleoporin nup120-like HEAT repeat" evidence="6">
    <location>
        <begin position="893"/>
        <end position="1062"/>
    </location>
</feature>
<dbReference type="Pfam" id="PF11715">
    <property type="entry name" value="Beta-prop_Nup120_160"/>
    <property type="match status" value="1"/>
</dbReference>
<evidence type="ECO:0000256" key="1">
    <source>
        <dbReference type="ARBA" id="ARBA00004123"/>
    </source>
</evidence>
<dbReference type="PANTHER" id="PTHR21286:SF0">
    <property type="entry name" value="NUCLEAR PORE COMPLEX PROTEIN NUP160"/>
    <property type="match status" value="1"/>
</dbReference>
<name>A0A6G1GGB6_9PEZI</name>
<dbReference type="InterPro" id="IPR048884">
    <property type="entry name" value="Nup120_helical"/>
</dbReference>
<dbReference type="OrthoDB" id="67716at2759"/>
<evidence type="ECO:0000313" key="8">
    <source>
        <dbReference type="Proteomes" id="UP000504638"/>
    </source>
</evidence>
<evidence type="ECO:0000259" key="4">
    <source>
        <dbReference type="Pfam" id="PF11715"/>
    </source>
</evidence>
<comment type="subcellular location">
    <subcellularLocation>
        <location evidence="1">Nucleus</location>
    </subcellularLocation>
</comment>
<dbReference type="Proteomes" id="UP000504638">
    <property type="component" value="Unplaced"/>
</dbReference>
<keyword evidence="8" id="KW-1185">Reference proteome</keyword>
<evidence type="ECO:0000259" key="6">
    <source>
        <dbReference type="Pfam" id="PF23300"/>
    </source>
</evidence>
<feature type="domain" description="Nucleoporin Nup120/160 beta-propeller" evidence="4">
    <location>
        <begin position="81"/>
        <end position="621"/>
    </location>
</feature>
<protein>
    <submittedName>
        <fullName evidence="7 9">Uncharacterized protein</fullName>
    </submittedName>
</protein>
<proteinExistence type="predicted"/>
<dbReference type="InterPro" id="IPR011047">
    <property type="entry name" value="Quinoprotein_ADH-like_sf"/>
</dbReference>
<dbReference type="Pfam" id="PF21486">
    <property type="entry name" value="NUP120_helical"/>
    <property type="match status" value="1"/>
</dbReference>
<sequence>MAPAVAPCLYIGTRLSLEQADETSTIAITLPSAGASISTTQRAPVEILPEIGIGEDENDFGRRHISTEGSIHFFPHTNGPRSLLWRLLDERTTLELQTIDLTQHRSTKADPTLTLQFKFSSPVRTSCVAFPHSGHSGDGKQTVADPFDFFVLTTANELYSLRLPWRFFVPTTANKPIAAPSDASVFEQEPPYIGVTPIVDWCNLSKPQAFAFKYPYRLLASSASELLVSTHEGTIIRLERGHSNNVSGWRETYYSLNDWSKSLKSLLTWKSSHSVRFEGLELYGNAAASLAQSPDKRHIFTVCLDHTLRAWNLHTGKVGMEADLAGAELDDPERKTTFLLDPSKQDMLQILDVSGQDGDAYYVVTYSPHTHQFKFWGIWDADETEKGFRDIQSSVRFIPPVDELMNTSVWTLENFHIKPSTGWRQTELWIRARSGPTSRVFGLKFSLFGPQKTLEGAWKRGWVYVDSGLSSADALKSQCPIDFSQSTLDLHNPTMTERWLRYLFKSGTFSVPCLESALTVYFRGTGIQVQRQSAKNIPLKERVSFAIEHHAMETVMDEDYQNPDAHELAIGAQWQIFFGLVRDLHKSRTETLALCLDDHTNTPWLVEADFVSVVRKCSTIDLSILNHDTLLHRPKSAPMTLTHAFHNKESVSRAPYMLVMREFRAGLPASFQEVLERAVSLEAMEEPSVVLLERLSMFEAQCGLCELVSDDLLSKLAESMDELGGFKTLKNQLFYDIIEELKEDHHGHQHKLDLTRYGAEGLLQGTRETLSRTFQVLLDLLVFVIFVAIDIDSSVLSSEFDPSEIYNELSSQLKEQCILRWLNETYCTGEKSPYSKELALDPRETVMQSMFMGDWHHIPSPNGDLSTLLTYWCRAWVSGLSLSQEFDNITGRIASYLLQHGEVQNTSDFLRFLPVTPWTNYLRARVKLTLGDFAEASILFKKSSFMLGEGQTDIEQVDAGILKAQEKEAFGGGVGQYYLHVGQLYEAEKYSPGVIEFARLAQDALEIAPQEADEASLAELNSCYLHACLQIHDYEEAYLALCQSGDKSQQKQGLEALIKAMLQHSTIKQLFHGLPFASFYNEVDDILVSMCRNTLDTKTAGVLQQMIYTWRISRNDHRGAAGIMYSRIQRLRDASETVNNPADETLAQSYLVVINSLSLVDPDNAWILTERRKGGQTLVTLDDVRREYQAELDRISAIEHGQFGFVEDDDEDIL</sequence>
<dbReference type="PROSITE" id="PS00678">
    <property type="entry name" value="WD_REPEATS_1"/>
    <property type="match status" value="1"/>
</dbReference>
<dbReference type="GO" id="GO:0017056">
    <property type="term" value="F:structural constituent of nuclear pore"/>
    <property type="evidence" value="ECO:0007669"/>
    <property type="project" value="TreeGrafter"/>
</dbReference>
<dbReference type="InterPro" id="IPR059141">
    <property type="entry name" value="Beta-prop_Nup120_160"/>
</dbReference>
<evidence type="ECO:0000313" key="9">
    <source>
        <dbReference type="RefSeq" id="XP_033538724.1"/>
    </source>
</evidence>
<dbReference type="RefSeq" id="XP_033538724.1">
    <property type="nucleotide sequence ID" value="XM_033681633.1"/>
</dbReference>
<dbReference type="PANTHER" id="PTHR21286">
    <property type="entry name" value="NUCLEAR PORE COMPLEX PROTEIN NUP160"/>
    <property type="match status" value="1"/>
</dbReference>
<organism evidence="7">
    <name type="scientific">Eremomyces bilateralis CBS 781.70</name>
    <dbReference type="NCBI Taxonomy" id="1392243"/>
    <lineage>
        <taxon>Eukaryota</taxon>
        <taxon>Fungi</taxon>
        <taxon>Dikarya</taxon>
        <taxon>Ascomycota</taxon>
        <taxon>Pezizomycotina</taxon>
        <taxon>Dothideomycetes</taxon>
        <taxon>Dothideomycetes incertae sedis</taxon>
        <taxon>Eremomycetales</taxon>
        <taxon>Eremomycetaceae</taxon>
        <taxon>Eremomyces</taxon>
    </lineage>
</organism>